<keyword evidence="2 7" id="KW-0436">Ligase</keyword>
<evidence type="ECO:0000256" key="4">
    <source>
        <dbReference type="ARBA" id="ARBA00022741"/>
    </source>
</evidence>
<keyword evidence="1 7" id="KW-0963">Cytoplasm</keyword>
<dbReference type="Pfam" id="PF03590">
    <property type="entry name" value="AsnA"/>
    <property type="match status" value="1"/>
</dbReference>
<dbReference type="HOGENOM" id="CLU_071543_0_0_12"/>
<evidence type="ECO:0000256" key="8">
    <source>
        <dbReference type="NCBIfam" id="TIGR00669"/>
    </source>
</evidence>
<keyword evidence="5 7" id="KW-0067">ATP-binding</keyword>
<dbReference type="InterPro" id="IPR004618">
    <property type="entry name" value="AsnA"/>
</dbReference>
<evidence type="ECO:0000313" key="11">
    <source>
        <dbReference type="Proteomes" id="UP000002318"/>
    </source>
</evidence>
<dbReference type="Gene3D" id="3.30.930.10">
    <property type="entry name" value="Bira Bifunctional Protein, Domain 2"/>
    <property type="match status" value="1"/>
</dbReference>
<proteinExistence type="inferred from homology"/>
<evidence type="ECO:0000256" key="7">
    <source>
        <dbReference type="HAMAP-Rule" id="MF_00555"/>
    </source>
</evidence>
<dbReference type="GO" id="GO:0070981">
    <property type="term" value="P:L-asparagine biosynthetic process"/>
    <property type="evidence" value="ECO:0007669"/>
    <property type="project" value="UniProtKB-UniRule"/>
</dbReference>
<keyword evidence="6 7" id="KW-0061">Asparagine biosynthesis</keyword>
<keyword evidence="11" id="KW-1185">Reference proteome</keyword>
<evidence type="ECO:0000256" key="2">
    <source>
        <dbReference type="ARBA" id="ARBA00022598"/>
    </source>
</evidence>
<dbReference type="EC" id="6.3.1.1" evidence="7 8"/>
<evidence type="ECO:0000256" key="1">
    <source>
        <dbReference type="ARBA" id="ARBA00022490"/>
    </source>
</evidence>
<sequence>MIDGYKQQLGLMATERGIKLIKDTFEQELSRGLDLQRVSAPKFLEVGDGLQDDLAGTQEPVSFRVKHRPANIEIVHSLAKWKRMALSRYGFAPDTGLYTDMDAIRKDEDVSEIHSIYVDQWDWEKRITPEYRNLDYLKETVRSIYLAMKKTEQIVHEAFPIIEPRMPHQITFIHSAELEKRWPEHTPKEREELAAKEYGAFFLIGIGAKLASGKPHDLRAADYDDWITENSDGYQGLNGDIIVFDHTRGRAMELSSMGIRVSPESLKAQLREMGQEERLSWSFHRGVIDGSMPLSIGGGIGQSRLCMLLLHKMHIGEVQASIWPDSMIEEYAKIGVSFL</sequence>
<dbReference type="InterPro" id="IPR045864">
    <property type="entry name" value="aa-tRNA-synth_II/BPL/LPL"/>
</dbReference>
<accession>E1RCT8</accession>
<comment type="subcellular location">
    <subcellularLocation>
        <location evidence="7">Cytoplasm</location>
    </subcellularLocation>
</comment>
<feature type="domain" description="Aminoacyl-transfer RNA synthetases class-II family profile" evidence="9">
    <location>
        <begin position="19"/>
        <end position="324"/>
    </location>
</feature>
<gene>
    <name evidence="7" type="primary">asnA</name>
    <name evidence="10" type="ordered locus">Spirs_1035</name>
</gene>
<dbReference type="NCBIfam" id="TIGR00669">
    <property type="entry name" value="asnA"/>
    <property type="match status" value="1"/>
</dbReference>
<dbReference type="HAMAP" id="MF_00555">
    <property type="entry name" value="AsnA"/>
    <property type="match status" value="1"/>
</dbReference>
<dbReference type="STRING" id="573413.Spirs_1035"/>
<dbReference type="UniPathway" id="UPA00134">
    <property type="reaction ID" value="UER00194"/>
</dbReference>
<protein>
    <recommendedName>
        <fullName evidence="7 8">Aspartate--ammonia ligase</fullName>
        <ecNumber evidence="7 8">6.3.1.1</ecNumber>
    </recommendedName>
    <alternativeName>
        <fullName evidence="7">Asparagine synthetase A</fullName>
    </alternativeName>
</protein>
<evidence type="ECO:0000256" key="6">
    <source>
        <dbReference type="ARBA" id="ARBA00022888"/>
    </source>
</evidence>
<keyword evidence="3 7" id="KW-0028">Amino-acid biosynthesis</keyword>
<dbReference type="GO" id="GO:0005524">
    <property type="term" value="F:ATP binding"/>
    <property type="evidence" value="ECO:0007669"/>
    <property type="project" value="UniProtKB-UniRule"/>
</dbReference>
<keyword evidence="4 7" id="KW-0547">Nucleotide-binding</keyword>
<comment type="similarity">
    <text evidence="7">Belongs to the class-II aminoacyl-tRNA synthetase family. AsnA subfamily.</text>
</comment>
<evidence type="ECO:0000259" key="9">
    <source>
        <dbReference type="PROSITE" id="PS50862"/>
    </source>
</evidence>
<evidence type="ECO:0000313" key="10">
    <source>
        <dbReference type="EMBL" id="ADK80168.1"/>
    </source>
</evidence>
<dbReference type="AlphaFoldDB" id="E1RCT8"/>
<reference evidence="10 11" key="1">
    <citation type="journal article" date="2010" name="Stand. Genomic Sci.">
        <title>Complete genome sequence of Spirochaeta smaragdinae type strain (SEBR 4228).</title>
        <authorList>
            <person name="Mavromatis K."/>
            <person name="Yasawong M."/>
            <person name="Chertkov O."/>
            <person name="Lapidus A."/>
            <person name="Lucas S."/>
            <person name="Nolan M."/>
            <person name="Del Rio T.G."/>
            <person name="Tice H."/>
            <person name="Cheng J.F."/>
            <person name="Pitluck S."/>
            <person name="Liolios K."/>
            <person name="Ivanova N."/>
            <person name="Tapia R."/>
            <person name="Han C."/>
            <person name="Bruce D."/>
            <person name="Goodwin L."/>
            <person name="Pati A."/>
            <person name="Chen A."/>
            <person name="Palaniappan K."/>
            <person name="Land M."/>
            <person name="Hauser L."/>
            <person name="Chang Y.J."/>
            <person name="Jeffries C.D."/>
            <person name="Detter J.C."/>
            <person name="Rohde M."/>
            <person name="Brambilla E."/>
            <person name="Spring S."/>
            <person name="Goker M."/>
            <person name="Sikorski J."/>
            <person name="Woyke T."/>
            <person name="Bristow J."/>
            <person name="Eisen J.A."/>
            <person name="Markowitz V."/>
            <person name="Hugenholtz P."/>
            <person name="Klenk H.P."/>
            <person name="Kyrpides N.C."/>
        </authorList>
    </citation>
    <scope>NUCLEOTIDE SEQUENCE [LARGE SCALE GENOMIC DNA]</scope>
    <source>
        <strain evidence="11">DSM 11293 / JCM 15392 / SEBR 4228</strain>
    </source>
</reference>
<dbReference type="InterPro" id="IPR006195">
    <property type="entry name" value="aa-tRNA-synth_II"/>
</dbReference>
<evidence type="ECO:0000256" key="3">
    <source>
        <dbReference type="ARBA" id="ARBA00022605"/>
    </source>
</evidence>
<dbReference type="GO" id="GO:0005829">
    <property type="term" value="C:cytosol"/>
    <property type="evidence" value="ECO:0007669"/>
    <property type="project" value="TreeGrafter"/>
</dbReference>
<dbReference type="GO" id="GO:0004071">
    <property type="term" value="F:aspartate-ammonia ligase activity"/>
    <property type="evidence" value="ECO:0007669"/>
    <property type="project" value="UniProtKB-UniRule"/>
</dbReference>
<dbReference type="Proteomes" id="UP000002318">
    <property type="component" value="Chromosome"/>
</dbReference>
<dbReference type="PIRSF" id="PIRSF001555">
    <property type="entry name" value="Asp_ammon_ligase"/>
    <property type="match status" value="1"/>
</dbReference>
<dbReference type="PROSITE" id="PS50862">
    <property type="entry name" value="AA_TRNA_LIGASE_II"/>
    <property type="match status" value="1"/>
</dbReference>
<dbReference type="SUPFAM" id="SSF55681">
    <property type="entry name" value="Class II aaRS and biotin synthetases"/>
    <property type="match status" value="1"/>
</dbReference>
<name>E1RCT8_SEDSS</name>
<evidence type="ECO:0000256" key="5">
    <source>
        <dbReference type="ARBA" id="ARBA00022840"/>
    </source>
</evidence>
<dbReference type="EMBL" id="CP002116">
    <property type="protein sequence ID" value="ADK80168.1"/>
    <property type="molecule type" value="Genomic_DNA"/>
</dbReference>
<comment type="catalytic activity">
    <reaction evidence="7">
        <text>L-aspartate + NH4(+) + ATP = L-asparagine + AMP + diphosphate + H(+)</text>
        <dbReference type="Rhea" id="RHEA:11372"/>
        <dbReference type="ChEBI" id="CHEBI:15378"/>
        <dbReference type="ChEBI" id="CHEBI:28938"/>
        <dbReference type="ChEBI" id="CHEBI:29991"/>
        <dbReference type="ChEBI" id="CHEBI:30616"/>
        <dbReference type="ChEBI" id="CHEBI:33019"/>
        <dbReference type="ChEBI" id="CHEBI:58048"/>
        <dbReference type="ChEBI" id="CHEBI:456215"/>
        <dbReference type="EC" id="6.3.1.1"/>
    </reaction>
</comment>
<dbReference type="PANTHER" id="PTHR30073">
    <property type="entry name" value="ASPARTATE--AMMONIA LIGASE"/>
    <property type="match status" value="1"/>
</dbReference>
<organism evidence="10 11">
    <name type="scientific">Sediminispirochaeta smaragdinae (strain DSM 11293 / JCM 15392 / SEBR 4228)</name>
    <name type="common">Spirochaeta smaragdinae</name>
    <dbReference type="NCBI Taxonomy" id="573413"/>
    <lineage>
        <taxon>Bacteria</taxon>
        <taxon>Pseudomonadati</taxon>
        <taxon>Spirochaetota</taxon>
        <taxon>Spirochaetia</taxon>
        <taxon>Spirochaetales</taxon>
        <taxon>Spirochaetaceae</taxon>
        <taxon>Sediminispirochaeta</taxon>
    </lineage>
</organism>
<comment type="pathway">
    <text evidence="7">Amino-acid biosynthesis; L-asparagine biosynthesis; L-asparagine from L-aspartate (ammonia route): step 1/1.</text>
</comment>
<dbReference type="eggNOG" id="COG2502">
    <property type="taxonomic scope" value="Bacteria"/>
</dbReference>
<dbReference type="OrthoDB" id="9766088at2"/>
<dbReference type="PANTHER" id="PTHR30073:SF5">
    <property type="entry name" value="ASPARTATE--AMMONIA LIGASE"/>
    <property type="match status" value="1"/>
</dbReference>
<dbReference type="KEGG" id="ssm:Spirs_1035"/>